<keyword evidence="2" id="KW-1185">Reference proteome</keyword>
<reference evidence="1 2" key="1">
    <citation type="submission" date="2019-08" db="EMBL/GenBank/DDBJ databases">
        <title>Deep-cultivation of Planctomycetes and their phenomic and genomic characterization uncovers novel biology.</title>
        <authorList>
            <person name="Wiegand S."/>
            <person name="Jogler M."/>
            <person name="Boedeker C."/>
            <person name="Pinto D."/>
            <person name="Vollmers J."/>
            <person name="Rivas-Marin E."/>
            <person name="Kohn T."/>
            <person name="Peeters S.H."/>
            <person name="Heuer A."/>
            <person name="Rast P."/>
            <person name="Oberbeckmann S."/>
            <person name="Bunk B."/>
            <person name="Jeske O."/>
            <person name="Meyerdierks A."/>
            <person name="Storesund J.E."/>
            <person name="Kallscheuer N."/>
            <person name="Luecker S."/>
            <person name="Lage O.M."/>
            <person name="Pohl T."/>
            <person name="Merkel B.J."/>
            <person name="Hornburger P."/>
            <person name="Mueller R.-W."/>
            <person name="Bruemmer F."/>
            <person name="Labrenz M."/>
            <person name="Spormann A.M."/>
            <person name="Op den Camp H."/>
            <person name="Overmann J."/>
            <person name="Amann R."/>
            <person name="Jetten M.S.M."/>
            <person name="Mascher T."/>
            <person name="Medema M.H."/>
            <person name="Devos D.P."/>
            <person name="Kaster A.-K."/>
            <person name="Ovreas L."/>
            <person name="Rohde M."/>
            <person name="Galperin M.Y."/>
            <person name="Jogler C."/>
        </authorList>
    </citation>
    <scope>NUCLEOTIDE SEQUENCE [LARGE SCALE GENOMIC DNA]</scope>
    <source>
        <strain evidence="1 2">OJF2</strain>
    </source>
</reference>
<sequence>MGGLFLPEPERILYANGRTAGRFRGLLQP</sequence>
<dbReference type="Proteomes" id="UP000324233">
    <property type="component" value="Chromosome"/>
</dbReference>
<dbReference type="KEGG" id="agv:OJF2_27240"/>
<gene>
    <name evidence="1" type="ORF">OJF2_27240</name>
</gene>
<evidence type="ECO:0000313" key="1">
    <source>
        <dbReference type="EMBL" id="QEH34189.1"/>
    </source>
</evidence>
<dbReference type="AlphaFoldDB" id="A0A5B9W1P2"/>
<name>A0A5B9W1P2_9BACT</name>
<dbReference type="EMBL" id="CP042997">
    <property type="protein sequence ID" value="QEH34189.1"/>
    <property type="molecule type" value="Genomic_DNA"/>
</dbReference>
<accession>A0A5B9W1P2</accession>
<proteinExistence type="predicted"/>
<evidence type="ECO:0000313" key="2">
    <source>
        <dbReference type="Proteomes" id="UP000324233"/>
    </source>
</evidence>
<organism evidence="1 2">
    <name type="scientific">Aquisphaera giovannonii</name>
    <dbReference type="NCBI Taxonomy" id="406548"/>
    <lineage>
        <taxon>Bacteria</taxon>
        <taxon>Pseudomonadati</taxon>
        <taxon>Planctomycetota</taxon>
        <taxon>Planctomycetia</taxon>
        <taxon>Isosphaerales</taxon>
        <taxon>Isosphaeraceae</taxon>
        <taxon>Aquisphaera</taxon>
    </lineage>
</organism>
<protein>
    <submittedName>
        <fullName evidence="1">Uncharacterized protein</fullName>
    </submittedName>
</protein>